<dbReference type="Proteomes" id="UP000777438">
    <property type="component" value="Unassembled WGS sequence"/>
</dbReference>
<feature type="domain" description="C2H2-type" evidence="7">
    <location>
        <begin position="41"/>
        <end position="63"/>
    </location>
</feature>
<evidence type="ECO:0000256" key="1">
    <source>
        <dbReference type="ARBA" id="ARBA00022723"/>
    </source>
</evidence>
<dbReference type="GO" id="GO:0003677">
    <property type="term" value="F:DNA binding"/>
    <property type="evidence" value="ECO:0007669"/>
    <property type="project" value="UniProtKB-KW"/>
</dbReference>
<evidence type="ECO:0000313" key="8">
    <source>
        <dbReference type="EMBL" id="KAH6891515.1"/>
    </source>
</evidence>
<keyword evidence="1" id="KW-0479">Metal-binding</keyword>
<keyword evidence="2" id="KW-0862">Zinc</keyword>
<gene>
    <name evidence="8" type="ORF">B0T10DRAFT_313501</name>
</gene>
<evidence type="ECO:0000256" key="5">
    <source>
        <dbReference type="ARBA" id="ARBA00023163"/>
    </source>
</evidence>
<dbReference type="AlphaFoldDB" id="A0A9P8W7W6"/>
<dbReference type="PROSITE" id="PS00028">
    <property type="entry name" value="ZINC_FINGER_C2H2_1"/>
    <property type="match status" value="1"/>
</dbReference>
<evidence type="ECO:0000256" key="4">
    <source>
        <dbReference type="ARBA" id="ARBA00023125"/>
    </source>
</evidence>
<dbReference type="EMBL" id="JAGPYM010000008">
    <property type="protein sequence ID" value="KAH6891515.1"/>
    <property type="molecule type" value="Genomic_DNA"/>
</dbReference>
<dbReference type="PANTHER" id="PTHR36206:SF13">
    <property type="entry name" value="TRANSCRIPTIONAL REGULATORY PROTEIN MOC3"/>
    <property type="match status" value="1"/>
</dbReference>
<dbReference type="InterPro" id="IPR052360">
    <property type="entry name" value="Transcr_Regulatory_Proteins"/>
</dbReference>
<evidence type="ECO:0000256" key="6">
    <source>
        <dbReference type="ARBA" id="ARBA00023242"/>
    </source>
</evidence>
<sequence>MAAFIIPLLSKRLQSDAHGEAEIVPATEPRQFSNLQGKRACVACKERYVKSDRTKPHCKNCLHGRAKSRARSVQLHGHSRQIARRSPPRIQPQVDTVSMDFPDAASALYFEEFVSLVQGPWITAVSSGNLWGVILPQLTRNAVPLRNAAMAIGALSIWHRQSNCDSLSLVSIPAQPTSEEDTHYFRAVHYYCRSLKLQSQSSSAHEAVFLSVLLLFFERLRGNKKAALDHVNHGLALLFAILAEGDPRGHVSKFGPNPKPVLGALADTFIYLTTQIRTVLRGRVGDGPSLPNFFKGLQNKKQTIESFMVIVSQLPQSSATVDRIPAVFSRLDEFEEYWTTIVRQQIGMGPIMMEILRASNASKSNDEGAISKFYGLLVENGQIKEFCDDNRRKMEALDAAFSPLFNRLTMSETESPEYLKAIHLRLQYLITIVFQDPGQFFDVEVLHSRTHLYREYLALAQTALRTARREIKNPAHQLSLQCGLSWYLLTTALFCRDPLVRDEAVSMLKDYPGQDGLWSSRSLYYLALRNRAVERMNAAEGTPMEQWQRLWRRDFVFEEGGDCILFRYLEKDEATGKWELVEETAKVPGKSEDIDWKRQPLTGSGGMLMGDLHSDYMS</sequence>
<keyword evidence="5" id="KW-0804">Transcription</keyword>
<keyword evidence="3" id="KW-0805">Transcription regulation</keyword>
<reference evidence="8 9" key="1">
    <citation type="journal article" date="2021" name="Nat. Commun.">
        <title>Genetic determinants of endophytism in the Arabidopsis root mycobiome.</title>
        <authorList>
            <person name="Mesny F."/>
            <person name="Miyauchi S."/>
            <person name="Thiergart T."/>
            <person name="Pickel B."/>
            <person name="Atanasova L."/>
            <person name="Karlsson M."/>
            <person name="Huettel B."/>
            <person name="Barry K.W."/>
            <person name="Haridas S."/>
            <person name="Chen C."/>
            <person name="Bauer D."/>
            <person name="Andreopoulos W."/>
            <person name="Pangilinan J."/>
            <person name="LaButti K."/>
            <person name="Riley R."/>
            <person name="Lipzen A."/>
            <person name="Clum A."/>
            <person name="Drula E."/>
            <person name="Henrissat B."/>
            <person name="Kohler A."/>
            <person name="Grigoriev I.V."/>
            <person name="Martin F.M."/>
            <person name="Hacquard S."/>
        </authorList>
    </citation>
    <scope>NUCLEOTIDE SEQUENCE [LARGE SCALE GENOMIC DNA]</scope>
    <source>
        <strain evidence="8 9">MPI-CAGE-CH-0241</strain>
    </source>
</reference>
<evidence type="ECO:0000259" key="7">
    <source>
        <dbReference type="PROSITE" id="PS00028"/>
    </source>
</evidence>
<organism evidence="8 9">
    <name type="scientific">Thelonectria olida</name>
    <dbReference type="NCBI Taxonomy" id="1576542"/>
    <lineage>
        <taxon>Eukaryota</taxon>
        <taxon>Fungi</taxon>
        <taxon>Dikarya</taxon>
        <taxon>Ascomycota</taxon>
        <taxon>Pezizomycotina</taxon>
        <taxon>Sordariomycetes</taxon>
        <taxon>Hypocreomycetidae</taxon>
        <taxon>Hypocreales</taxon>
        <taxon>Nectriaceae</taxon>
        <taxon>Thelonectria</taxon>
    </lineage>
</organism>
<dbReference type="GO" id="GO:0000981">
    <property type="term" value="F:DNA-binding transcription factor activity, RNA polymerase II-specific"/>
    <property type="evidence" value="ECO:0007669"/>
    <property type="project" value="InterPro"/>
</dbReference>
<dbReference type="InterPro" id="IPR013087">
    <property type="entry name" value="Znf_C2H2_type"/>
</dbReference>
<evidence type="ECO:0000313" key="9">
    <source>
        <dbReference type="Proteomes" id="UP000777438"/>
    </source>
</evidence>
<evidence type="ECO:0000256" key="2">
    <source>
        <dbReference type="ARBA" id="ARBA00022833"/>
    </source>
</evidence>
<dbReference type="GO" id="GO:0008270">
    <property type="term" value="F:zinc ion binding"/>
    <property type="evidence" value="ECO:0007669"/>
    <property type="project" value="InterPro"/>
</dbReference>
<dbReference type="OrthoDB" id="3598904at2759"/>
<keyword evidence="4" id="KW-0238">DNA-binding</keyword>
<keyword evidence="6" id="KW-0539">Nucleus</keyword>
<comment type="caution">
    <text evidence="8">The sequence shown here is derived from an EMBL/GenBank/DDBJ whole genome shotgun (WGS) entry which is preliminary data.</text>
</comment>
<accession>A0A9P8W7W6</accession>
<dbReference type="CDD" id="cd00067">
    <property type="entry name" value="GAL4"/>
    <property type="match status" value="1"/>
</dbReference>
<proteinExistence type="predicted"/>
<keyword evidence="9" id="KW-1185">Reference proteome</keyword>
<evidence type="ECO:0000256" key="3">
    <source>
        <dbReference type="ARBA" id="ARBA00023015"/>
    </source>
</evidence>
<protein>
    <recommendedName>
        <fullName evidence="7">C2H2-type domain-containing protein</fullName>
    </recommendedName>
</protein>
<name>A0A9P8W7W6_9HYPO</name>
<dbReference type="InterPro" id="IPR001138">
    <property type="entry name" value="Zn2Cys6_DnaBD"/>
</dbReference>
<dbReference type="PANTHER" id="PTHR36206">
    <property type="entry name" value="ASPERCRYPTIN BIOSYNTHESIS CLUSTER-SPECIFIC TRANSCRIPTION REGULATOR ATNN-RELATED"/>
    <property type="match status" value="1"/>
</dbReference>